<reference evidence="2" key="1">
    <citation type="submission" date="2023-10" db="EMBL/GenBank/DDBJ databases">
        <authorList>
            <person name="Chen Y."/>
            <person name="Shah S."/>
            <person name="Dougan E. K."/>
            <person name="Thang M."/>
            <person name="Chan C."/>
        </authorList>
    </citation>
    <scope>NUCLEOTIDE SEQUENCE [LARGE SCALE GENOMIC DNA]</scope>
</reference>
<protein>
    <submittedName>
        <fullName evidence="2">Uncharacterized protein</fullName>
    </submittedName>
</protein>
<feature type="compositionally biased region" description="Basic residues" evidence="1">
    <location>
        <begin position="235"/>
        <end position="252"/>
    </location>
</feature>
<organism evidence="2 3">
    <name type="scientific">Prorocentrum cordatum</name>
    <dbReference type="NCBI Taxonomy" id="2364126"/>
    <lineage>
        <taxon>Eukaryota</taxon>
        <taxon>Sar</taxon>
        <taxon>Alveolata</taxon>
        <taxon>Dinophyceae</taxon>
        <taxon>Prorocentrales</taxon>
        <taxon>Prorocentraceae</taxon>
        <taxon>Prorocentrum</taxon>
    </lineage>
</organism>
<gene>
    <name evidence="2" type="ORF">PCOR1329_LOCUS71258</name>
</gene>
<feature type="compositionally biased region" description="Pro residues" evidence="1">
    <location>
        <begin position="24"/>
        <end position="41"/>
    </location>
</feature>
<dbReference type="InterPro" id="IPR029058">
    <property type="entry name" value="AB_hydrolase_fold"/>
</dbReference>
<feature type="region of interest" description="Disordered" evidence="1">
    <location>
        <begin position="137"/>
        <end position="176"/>
    </location>
</feature>
<evidence type="ECO:0000313" key="2">
    <source>
        <dbReference type="EMBL" id="CAK0891268.1"/>
    </source>
</evidence>
<feature type="compositionally biased region" description="Gly residues" evidence="1">
    <location>
        <begin position="212"/>
        <end position="232"/>
    </location>
</feature>
<name>A0ABN9WZW7_9DINO</name>
<evidence type="ECO:0000256" key="1">
    <source>
        <dbReference type="SAM" id="MobiDB-lite"/>
    </source>
</evidence>
<proteinExistence type="predicted"/>
<sequence>FPMRWVSGCAALAPSNQRGALREAPPPPPGARRTPLPPRPVPRALRPELDPRVDPSMLMRFDPPEHLRTGAAFVVLPGGNYEKCSMLNEGQKVAVWLNSLGITAFVLRYRCIPEGHYWPAPMEDLELAGAPRARERHRVAGGPRPRGGHRLLRGRPPGWRGGRRARRRGAARRAGPGVPLRRLHQAGLVAVEARGGPPTPRGVAAPARARGGAAGVPGGVHAGRPVHGGGQHGALRGRPRGRRRARGARRLPHGQARARCAAGVGGAVRGLAAAARLGGGRRRVRALGRGRGARAAAAAAAAAFPALTARILGAALPRVSGASRRGSAQAGVRQGAWSCRILRGQGRTEPGVGAGSCGIL</sequence>
<dbReference type="Proteomes" id="UP001189429">
    <property type="component" value="Unassembled WGS sequence"/>
</dbReference>
<feature type="non-terminal residue" evidence="2">
    <location>
        <position position="1"/>
    </location>
</feature>
<keyword evidence="3" id="KW-1185">Reference proteome</keyword>
<evidence type="ECO:0000313" key="3">
    <source>
        <dbReference type="Proteomes" id="UP001189429"/>
    </source>
</evidence>
<feature type="compositionally biased region" description="Basic residues" evidence="1">
    <location>
        <begin position="161"/>
        <end position="171"/>
    </location>
</feature>
<feature type="region of interest" description="Disordered" evidence="1">
    <location>
        <begin position="192"/>
        <end position="256"/>
    </location>
</feature>
<feature type="compositionally biased region" description="Low complexity" evidence="1">
    <location>
        <begin position="193"/>
        <end position="211"/>
    </location>
</feature>
<comment type="caution">
    <text evidence="2">The sequence shown here is derived from an EMBL/GenBank/DDBJ whole genome shotgun (WGS) entry which is preliminary data.</text>
</comment>
<dbReference type="EMBL" id="CAUYUJ010019450">
    <property type="protein sequence ID" value="CAK0891268.1"/>
    <property type="molecule type" value="Genomic_DNA"/>
</dbReference>
<accession>A0ABN9WZW7</accession>
<feature type="region of interest" description="Disordered" evidence="1">
    <location>
        <begin position="16"/>
        <end position="49"/>
    </location>
</feature>
<dbReference type="Gene3D" id="3.40.50.1820">
    <property type="entry name" value="alpha/beta hydrolase"/>
    <property type="match status" value="1"/>
</dbReference>